<sequence length="37" mass="4190">KFDVCGKNICCMFLSAYLKLSEIEIQAVIPPHYISKS</sequence>
<name>A0A8X6UDM7_NEPPI</name>
<gene>
    <name evidence="1" type="ORF">NPIL_73081</name>
</gene>
<dbReference type="EMBL" id="BMAW01127416">
    <property type="protein sequence ID" value="GFU21025.1"/>
    <property type="molecule type" value="Genomic_DNA"/>
</dbReference>
<comment type="caution">
    <text evidence="1">The sequence shown here is derived from an EMBL/GenBank/DDBJ whole genome shotgun (WGS) entry which is preliminary data.</text>
</comment>
<keyword evidence="2" id="KW-1185">Reference proteome</keyword>
<evidence type="ECO:0000313" key="2">
    <source>
        <dbReference type="Proteomes" id="UP000887013"/>
    </source>
</evidence>
<proteinExistence type="predicted"/>
<dbReference type="Proteomes" id="UP000887013">
    <property type="component" value="Unassembled WGS sequence"/>
</dbReference>
<protein>
    <submittedName>
        <fullName evidence="1">Uncharacterized protein</fullName>
    </submittedName>
</protein>
<accession>A0A8X6UDM7</accession>
<evidence type="ECO:0000313" key="1">
    <source>
        <dbReference type="EMBL" id="GFU21025.1"/>
    </source>
</evidence>
<feature type="non-terminal residue" evidence="1">
    <location>
        <position position="1"/>
    </location>
</feature>
<reference evidence="1" key="1">
    <citation type="submission" date="2020-08" db="EMBL/GenBank/DDBJ databases">
        <title>Multicomponent nature underlies the extraordinary mechanical properties of spider dragline silk.</title>
        <authorList>
            <person name="Kono N."/>
            <person name="Nakamura H."/>
            <person name="Mori M."/>
            <person name="Yoshida Y."/>
            <person name="Ohtoshi R."/>
            <person name="Malay A.D."/>
            <person name="Moran D.A.P."/>
            <person name="Tomita M."/>
            <person name="Numata K."/>
            <person name="Arakawa K."/>
        </authorList>
    </citation>
    <scope>NUCLEOTIDE SEQUENCE</scope>
</reference>
<dbReference type="AlphaFoldDB" id="A0A8X6UDM7"/>
<organism evidence="1 2">
    <name type="scientific">Nephila pilipes</name>
    <name type="common">Giant wood spider</name>
    <name type="synonym">Nephila maculata</name>
    <dbReference type="NCBI Taxonomy" id="299642"/>
    <lineage>
        <taxon>Eukaryota</taxon>
        <taxon>Metazoa</taxon>
        <taxon>Ecdysozoa</taxon>
        <taxon>Arthropoda</taxon>
        <taxon>Chelicerata</taxon>
        <taxon>Arachnida</taxon>
        <taxon>Araneae</taxon>
        <taxon>Araneomorphae</taxon>
        <taxon>Entelegynae</taxon>
        <taxon>Araneoidea</taxon>
        <taxon>Nephilidae</taxon>
        <taxon>Nephila</taxon>
    </lineage>
</organism>